<keyword evidence="1" id="KW-0472">Membrane</keyword>
<feature type="transmembrane region" description="Helical" evidence="1">
    <location>
        <begin position="17"/>
        <end position="35"/>
    </location>
</feature>
<sequence>MRVVCTIFRDRYSSRKYLTNLLTILFIVLIGPYQLPQFHQMVQDITKLVSLKKLHKLLFTTLIALYQQSLKLMMMNRFGL</sequence>
<keyword evidence="1" id="KW-1133">Transmembrane helix</keyword>
<dbReference type="EMBL" id="CAMXCS010000001">
    <property type="protein sequence ID" value="CAI3924201.1"/>
    <property type="molecule type" value="Genomic_DNA"/>
</dbReference>
<accession>A0A9W4TPA5</accession>
<gene>
    <name evidence="2" type="ORF">R53529_LOCUS126</name>
    <name evidence="3" type="ORF">R53530_LOCUS1553</name>
</gene>
<dbReference type="AlphaFoldDB" id="A0A9W4TPA5"/>
<name>A0A9W4TPA5_9PROT</name>
<keyword evidence="1" id="KW-0812">Transmembrane</keyword>
<proteinExistence type="predicted"/>
<dbReference type="EMBL" id="CAMXCM010000003">
    <property type="protein sequence ID" value="CAI3946436.1"/>
    <property type="molecule type" value="Genomic_DNA"/>
</dbReference>
<reference evidence="3" key="1">
    <citation type="submission" date="2022-10" db="EMBL/GenBank/DDBJ databases">
        <authorList>
            <person name="Botero Cardona J."/>
        </authorList>
    </citation>
    <scope>NUCLEOTIDE SEQUENCE</scope>
    <source>
        <strain evidence="3">LMG 31819</strain>
        <strain evidence="2">R-53529</strain>
    </source>
</reference>
<comment type="caution">
    <text evidence="3">The sequence shown here is derived from an EMBL/GenBank/DDBJ whole genome shotgun (WGS) entry which is preliminary data.</text>
</comment>
<evidence type="ECO:0000313" key="3">
    <source>
        <dbReference type="EMBL" id="CAI3946436.1"/>
    </source>
</evidence>
<dbReference type="Proteomes" id="UP001154259">
    <property type="component" value="Unassembled WGS sequence"/>
</dbReference>
<evidence type="ECO:0000313" key="4">
    <source>
        <dbReference type="Proteomes" id="UP001154255"/>
    </source>
</evidence>
<organism evidence="3 4">
    <name type="scientific">Commensalibacter communis</name>
    <dbReference type="NCBI Taxonomy" id="2972786"/>
    <lineage>
        <taxon>Bacteria</taxon>
        <taxon>Pseudomonadati</taxon>
        <taxon>Pseudomonadota</taxon>
        <taxon>Alphaproteobacteria</taxon>
        <taxon>Acetobacterales</taxon>
        <taxon>Acetobacteraceae</taxon>
    </lineage>
</organism>
<protein>
    <submittedName>
        <fullName evidence="3">Uncharacterized protein</fullName>
    </submittedName>
</protein>
<evidence type="ECO:0000313" key="5">
    <source>
        <dbReference type="Proteomes" id="UP001154259"/>
    </source>
</evidence>
<evidence type="ECO:0000313" key="2">
    <source>
        <dbReference type="EMBL" id="CAI3924201.1"/>
    </source>
</evidence>
<keyword evidence="5" id="KW-1185">Reference proteome</keyword>
<evidence type="ECO:0000256" key="1">
    <source>
        <dbReference type="SAM" id="Phobius"/>
    </source>
</evidence>
<dbReference type="Proteomes" id="UP001154255">
    <property type="component" value="Unassembled WGS sequence"/>
</dbReference>